<dbReference type="EMBL" id="BARU01029112">
    <property type="protein sequence ID" value="GAH63445.1"/>
    <property type="molecule type" value="Genomic_DNA"/>
</dbReference>
<feature type="non-terminal residue" evidence="1">
    <location>
        <position position="266"/>
    </location>
</feature>
<dbReference type="SUPFAM" id="SSF69318">
    <property type="entry name" value="Integrin alpha N-terminal domain"/>
    <property type="match status" value="1"/>
</dbReference>
<evidence type="ECO:0000313" key="1">
    <source>
        <dbReference type="EMBL" id="GAH63445.1"/>
    </source>
</evidence>
<dbReference type="AlphaFoldDB" id="X1I2A9"/>
<name>X1I2A9_9ZZZZ</name>
<evidence type="ECO:0008006" key="2">
    <source>
        <dbReference type="Google" id="ProtNLM"/>
    </source>
</evidence>
<sequence>PSFSFQTKNRIVIAEGDKIKLFEFDPAEKKLDMVWESAETGTPFFGINGMVLKDIDKDGANELVAIDQFGIFVWGKNGKVPIYYNLKDAVVRTSKSYVLPLDLDSDGVFEFVTQRRSGLGYSKRQIEAWKIQGSELSKISEIKLPGGISWSLRVGDCDNDKSEDILTSSSLIHVLGWEEIAGFFEKARFPHNSGLVDVVRIADVDGNGTNEILASGSSGCFSIYSARKASYTEEYYYPVVYQSTKIVEGSGHYTQGLDVADIDGDG</sequence>
<comment type="caution">
    <text evidence="1">The sequence shown here is derived from an EMBL/GenBank/DDBJ whole genome shotgun (WGS) entry which is preliminary data.</text>
</comment>
<dbReference type="InterPro" id="IPR028994">
    <property type="entry name" value="Integrin_alpha_N"/>
</dbReference>
<feature type="non-terminal residue" evidence="1">
    <location>
        <position position="1"/>
    </location>
</feature>
<reference evidence="1" key="1">
    <citation type="journal article" date="2014" name="Front. Microbiol.">
        <title>High frequency of phylogenetically diverse reductive dehalogenase-homologous genes in deep subseafloor sedimentary metagenomes.</title>
        <authorList>
            <person name="Kawai M."/>
            <person name="Futagami T."/>
            <person name="Toyoda A."/>
            <person name="Takaki Y."/>
            <person name="Nishi S."/>
            <person name="Hori S."/>
            <person name="Arai W."/>
            <person name="Tsubouchi T."/>
            <person name="Morono Y."/>
            <person name="Uchiyama I."/>
            <person name="Ito T."/>
            <person name="Fujiyama A."/>
            <person name="Inagaki F."/>
            <person name="Takami H."/>
        </authorList>
    </citation>
    <scope>NUCLEOTIDE SEQUENCE</scope>
    <source>
        <strain evidence="1">Expedition CK06-06</strain>
    </source>
</reference>
<organism evidence="1">
    <name type="scientific">marine sediment metagenome</name>
    <dbReference type="NCBI Taxonomy" id="412755"/>
    <lineage>
        <taxon>unclassified sequences</taxon>
        <taxon>metagenomes</taxon>
        <taxon>ecological metagenomes</taxon>
    </lineage>
</organism>
<proteinExistence type="predicted"/>
<protein>
    <recommendedName>
        <fullName evidence="2">VCBS repeat-containing protein</fullName>
    </recommendedName>
</protein>
<gene>
    <name evidence="1" type="ORF">S03H2_46380</name>
</gene>
<accession>X1I2A9</accession>